<dbReference type="PROSITE" id="PS00389">
    <property type="entry name" value="ATPASE_DELTA"/>
    <property type="match status" value="1"/>
</dbReference>
<dbReference type="GO" id="GO:0046933">
    <property type="term" value="F:proton-transporting ATP synthase activity, rotational mechanism"/>
    <property type="evidence" value="ECO:0007669"/>
    <property type="project" value="UniProtKB-UniRule"/>
</dbReference>
<comment type="similarity">
    <text evidence="8">Belongs to the ATPase delta chain family.</text>
</comment>
<dbReference type="PANTHER" id="PTHR11910">
    <property type="entry name" value="ATP SYNTHASE DELTA CHAIN"/>
    <property type="match status" value="1"/>
</dbReference>
<keyword evidence="8" id="KW-0793">Thylakoid</keyword>
<protein>
    <recommendedName>
        <fullName evidence="8">ATP synthase subunit delta</fullName>
    </recommendedName>
    <alternativeName>
        <fullName evidence="8">ATP synthase F(1) sector subunit delta</fullName>
    </alternativeName>
    <alternativeName>
        <fullName evidence="8">F-type ATPase subunit delta</fullName>
        <shortName evidence="8">F-ATPase subunit delta</shortName>
    </alternativeName>
</protein>
<keyword evidence="5 8" id="KW-0472">Membrane</keyword>
<gene>
    <name evidence="8" type="primary">atpH</name>
    <name evidence="8" type="synonym">atpD</name>
    <name evidence="9" type="ORF">Mic7113_3243</name>
</gene>
<keyword evidence="10" id="KW-1185">Reference proteome</keyword>
<evidence type="ECO:0000313" key="10">
    <source>
        <dbReference type="Proteomes" id="UP000010471"/>
    </source>
</evidence>
<evidence type="ECO:0000256" key="7">
    <source>
        <dbReference type="ARBA" id="ARBA00023310"/>
    </source>
</evidence>
<dbReference type="Proteomes" id="UP000010471">
    <property type="component" value="Chromosome"/>
</dbReference>
<dbReference type="HAMAP" id="MF_01416">
    <property type="entry name" value="ATP_synth_delta_bact"/>
    <property type="match status" value="1"/>
</dbReference>
<dbReference type="InterPro" id="IPR020781">
    <property type="entry name" value="ATPase_OSCP/d_CS"/>
</dbReference>
<evidence type="ECO:0000256" key="2">
    <source>
        <dbReference type="ARBA" id="ARBA00022448"/>
    </source>
</evidence>
<dbReference type="PATRIC" id="fig|1173027.3.peg.3576"/>
<evidence type="ECO:0000256" key="6">
    <source>
        <dbReference type="ARBA" id="ARBA00023196"/>
    </source>
</evidence>
<dbReference type="Pfam" id="PF00213">
    <property type="entry name" value="OSCP"/>
    <property type="match status" value="1"/>
</dbReference>
<dbReference type="PRINTS" id="PR00125">
    <property type="entry name" value="ATPASEDELTA"/>
</dbReference>
<evidence type="ECO:0000256" key="1">
    <source>
        <dbReference type="ARBA" id="ARBA00004370"/>
    </source>
</evidence>
<dbReference type="HOGENOM" id="CLU_085114_4_0_3"/>
<reference evidence="9 10" key="1">
    <citation type="submission" date="2012-06" db="EMBL/GenBank/DDBJ databases">
        <title>Finished chromosome of genome of Microcoleus sp. PCC 7113.</title>
        <authorList>
            <consortium name="US DOE Joint Genome Institute"/>
            <person name="Gugger M."/>
            <person name="Coursin T."/>
            <person name="Rippka R."/>
            <person name="Tandeau De Marsac N."/>
            <person name="Huntemann M."/>
            <person name="Wei C.-L."/>
            <person name="Han J."/>
            <person name="Detter J.C."/>
            <person name="Han C."/>
            <person name="Tapia R."/>
            <person name="Chen A."/>
            <person name="Kyrpides N."/>
            <person name="Mavromatis K."/>
            <person name="Markowitz V."/>
            <person name="Szeto E."/>
            <person name="Ivanova N."/>
            <person name="Pagani I."/>
            <person name="Pati A."/>
            <person name="Goodwin L."/>
            <person name="Nordberg H.P."/>
            <person name="Cantor M.N."/>
            <person name="Hua S.X."/>
            <person name="Woyke T."/>
            <person name="Kerfeld C.A."/>
        </authorList>
    </citation>
    <scope>NUCLEOTIDE SEQUENCE [LARGE SCALE GENOMIC DNA]</scope>
    <source>
        <strain evidence="9 10">PCC 7113</strain>
    </source>
</reference>
<keyword evidence="7 8" id="KW-0066">ATP synthesis</keyword>
<dbReference type="EMBL" id="CP003630">
    <property type="protein sequence ID" value="AFZ18981.1"/>
    <property type="molecule type" value="Genomic_DNA"/>
</dbReference>
<dbReference type="InterPro" id="IPR026015">
    <property type="entry name" value="ATP_synth_OSCP/delta_N_sf"/>
</dbReference>
<dbReference type="AlphaFoldDB" id="K9WGP3"/>
<keyword evidence="2 8" id="KW-0813">Transport</keyword>
<dbReference type="STRING" id="1173027.Mic7113_3243"/>
<comment type="function">
    <text evidence="8">This protein is part of the stalk that links CF(0) to CF(1). It either transmits conformational changes from CF(0) to CF(1) or is implicated in proton conduction.</text>
</comment>
<sequence length="183" mass="20437">MKGGSLSAEVYQPYAEALMSIAQANNLTERIGEDIAGLLNLLKESQELQQFLGNPIVKAEDKKAVLKQIGGEQFHQYTNNFLNFLVDRRRVLFLQGICQQYQALLRKLNQTVLAEVTSAVELTEEQKQSVREKVRSMTSAHQVELDTKIDPDLIGGVIIKVGSQLIDASLRGQIRRIGLRLSS</sequence>
<dbReference type="KEGG" id="mic:Mic7113_3243"/>
<dbReference type="InterPro" id="IPR000711">
    <property type="entry name" value="ATPase_OSCP/dsu"/>
</dbReference>
<evidence type="ECO:0000256" key="4">
    <source>
        <dbReference type="ARBA" id="ARBA00023065"/>
    </source>
</evidence>
<keyword evidence="3 8" id="KW-0375">Hydrogen ion transport</keyword>
<evidence type="ECO:0000256" key="8">
    <source>
        <dbReference type="HAMAP-Rule" id="MF_01416"/>
    </source>
</evidence>
<comment type="subcellular location">
    <subcellularLocation>
        <location evidence="8">Cellular thylakoid membrane</location>
        <topology evidence="8">Peripheral membrane protein</topology>
    </subcellularLocation>
    <subcellularLocation>
        <location evidence="1">Membrane</location>
    </subcellularLocation>
</comment>
<dbReference type="NCBIfam" id="TIGR01145">
    <property type="entry name" value="ATP_synt_delta"/>
    <property type="match status" value="1"/>
</dbReference>
<accession>K9WGP3</accession>
<dbReference type="OrthoDB" id="9802471at2"/>
<dbReference type="Gene3D" id="1.10.520.20">
    <property type="entry name" value="N-terminal domain of the delta subunit of the F1F0-ATP synthase"/>
    <property type="match status" value="1"/>
</dbReference>
<dbReference type="eggNOG" id="COG0712">
    <property type="taxonomic scope" value="Bacteria"/>
</dbReference>
<dbReference type="RefSeq" id="WP_015183125.1">
    <property type="nucleotide sequence ID" value="NC_019738.1"/>
</dbReference>
<evidence type="ECO:0000313" key="9">
    <source>
        <dbReference type="EMBL" id="AFZ18981.1"/>
    </source>
</evidence>
<proteinExistence type="inferred from homology"/>
<dbReference type="SUPFAM" id="SSF47928">
    <property type="entry name" value="N-terminal domain of the delta subunit of the F1F0-ATP synthase"/>
    <property type="match status" value="1"/>
</dbReference>
<keyword evidence="4 8" id="KW-0406">Ion transport</keyword>
<comment type="function">
    <text evidence="8">F(1)F(0) ATP synthase produces ATP from ADP in the presence of a proton or sodium gradient. F-type ATPases consist of two structural domains, F(1) containing the extramembraneous catalytic core and F(0) containing the membrane proton channel, linked together by a central stalk and a peripheral stalk. During catalysis, ATP synthesis in the catalytic domain of F(1) is coupled via a rotary mechanism of the central stalk subunits to proton translocation.</text>
</comment>
<organism evidence="9 10">
    <name type="scientific">Allocoleopsis franciscana PCC 7113</name>
    <dbReference type="NCBI Taxonomy" id="1173027"/>
    <lineage>
        <taxon>Bacteria</taxon>
        <taxon>Bacillati</taxon>
        <taxon>Cyanobacteriota</taxon>
        <taxon>Cyanophyceae</taxon>
        <taxon>Coleofasciculales</taxon>
        <taxon>Coleofasciculaceae</taxon>
        <taxon>Allocoleopsis</taxon>
        <taxon>Allocoleopsis franciscana</taxon>
    </lineage>
</organism>
<dbReference type="GO" id="GO:0045259">
    <property type="term" value="C:proton-transporting ATP synthase complex"/>
    <property type="evidence" value="ECO:0007669"/>
    <property type="project" value="UniProtKB-KW"/>
</dbReference>
<evidence type="ECO:0000256" key="5">
    <source>
        <dbReference type="ARBA" id="ARBA00023136"/>
    </source>
</evidence>
<dbReference type="GO" id="GO:0031676">
    <property type="term" value="C:plasma membrane-derived thylakoid membrane"/>
    <property type="evidence" value="ECO:0007669"/>
    <property type="project" value="UniProtKB-SubCell"/>
</dbReference>
<evidence type="ECO:0000256" key="3">
    <source>
        <dbReference type="ARBA" id="ARBA00022781"/>
    </source>
</evidence>
<keyword evidence="6 8" id="KW-0139">CF(1)</keyword>
<name>K9WGP3_9CYAN</name>